<dbReference type="Proteomes" id="UP001595979">
    <property type="component" value="Unassembled WGS sequence"/>
</dbReference>
<reference evidence="3" key="1">
    <citation type="journal article" date="2019" name="Int. J. Syst. Evol. Microbiol.">
        <title>The Global Catalogue of Microorganisms (GCM) 10K type strain sequencing project: providing services to taxonomists for standard genome sequencing and annotation.</title>
        <authorList>
            <consortium name="The Broad Institute Genomics Platform"/>
            <consortium name="The Broad Institute Genome Sequencing Center for Infectious Disease"/>
            <person name="Wu L."/>
            <person name="Ma J."/>
        </authorList>
    </citation>
    <scope>NUCLEOTIDE SEQUENCE [LARGE SCALE GENOMIC DNA]</scope>
    <source>
        <strain evidence="3">CGMCC 1.15053</strain>
    </source>
</reference>
<dbReference type="Gene3D" id="3.40.50.850">
    <property type="entry name" value="Isochorismatase-like"/>
    <property type="match status" value="1"/>
</dbReference>
<keyword evidence="3" id="KW-1185">Reference proteome</keyword>
<sequence length="137" mass="14583">MSSTSQALVLLSAQRSSLEGRADERELTLDWHRQVTQAREAGHLLVFVQWDGGEGGGAETFSRGWTLYPDFRAEEGEVLVRAARPDAFAGTGLDAELRARGVRDLELLGLEGDALEQTAGSARALGYAVTGAPAVVA</sequence>
<gene>
    <name evidence="2" type="ORF">ACFPQ6_11645</name>
</gene>
<dbReference type="InterPro" id="IPR000868">
    <property type="entry name" value="Isochorismatase-like_dom"/>
</dbReference>
<evidence type="ECO:0000313" key="2">
    <source>
        <dbReference type="EMBL" id="MFC5848963.1"/>
    </source>
</evidence>
<evidence type="ECO:0000259" key="1">
    <source>
        <dbReference type="Pfam" id="PF00857"/>
    </source>
</evidence>
<protein>
    <submittedName>
        <fullName evidence="2">Isochorismatase family protein</fullName>
    </submittedName>
</protein>
<dbReference type="RefSeq" id="WP_380049501.1">
    <property type="nucleotide sequence ID" value="NZ_JBHSOH010000012.1"/>
</dbReference>
<evidence type="ECO:0000313" key="3">
    <source>
        <dbReference type="Proteomes" id="UP001595979"/>
    </source>
</evidence>
<dbReference type="InterPro" id="IPR036380">
    <property type="entry name" value="Isochorismatase-like_sf"/>
</dbReference>
<dbReference type="SUPFAM" id="SSF52499">
    <property type="entry name" value="Isochorismatase-like hydrolases"/>
    <property type="match status" value="1"/>
</dbReference>
<proteinExistence type="predicted"/>
<dbReference type="EMBL" id="JBHSOH010000012">
    <property type="protein sequence ID" value="MFC5848963.1"/>
    <property type="molecule type" value="Genomic_DNA"/>
</dbReference>
<accession>A0ABW1DJQ5</accession>
<name>A0ABW1DJQ5_9DEIO</name>
<comment type="caution">
    <text evidence="2">The sequence shown here is derived from an EMBL/GenBank/DDBJ whole genome shotgun (WGS) entry which is preliminary data.</text>
</comment>
<feature type="domain" description="Isochorismatase-like" evidence="1">
    <location>
        <begin position="7"/>
        <end position="130"/>
    </location>
</feature>
<dbReference type="Pfam" id="PF00857">
    <property type="entry name" value="Isochorismatase"/>
    <property type="match status" value="1"/>
</dbReference>
<organism evidence="2 3">
    <name type="scientific">Deinococcus petrolearius</name>
    <dbReference type="NCBI Taxonomy" id="1751295"/>
    <lineage>
        <taxon>Bacteria</taxon>
        <taxon>Thermotogati</taxon>
        <taxon>Deinococcota</taxon>
        <taxon>Deinococci</taxon>
        <taxon>Deinococcales</taxon>
        <taxon>Deinococcaceae</taxon>
        <taxon>Deinococcus</taxon>
    </lineage>
</organism>